<dbReference type="InterPro" id="IPR001646">
    <property type="entry name" value="5peptide_repeat"/>
</dbReference>
<dbReference type="SUPFAM" id="SSF141571">
    <property type="entry name" value="Pentapeptide repeat-like"/>
    <property type="match status" value="2"/>
</dbReference>
<dbReference type="PANTHER" id="PTHR14136">
    <property type="entry name" value="BTB_POZ DOMAIN-CONTAINING PROTEIN KCTD9"/>
    <property type="match status" value="1"/>
</dbReference>
<organism evidence="1 2">
    <name type="scientific">Ferrovibrio terrae</name>
    <dbReference type="NCBI Taxonomy" id="2594003"/>
    <lineage>
        <taxon>Bacteria</taxon>
        <taxon>Pseudomonadati</taxon>
        <taxon>Pseudomonadota</taxon>
        <taxon>Alphaproteobacteria</taxon>
        <taxon>Rhodospirillales</taxon>
        <taxon>Rhodospirillaceae</taxon>
        <taxon>Ferrovibrio</taxon>
    </lineage>
</organism>
<dbReference type="AlphaFoldDB" id="A0A516H1Q9"/>
<sequence length="371" mass="39567">MVMPRPTASSPVFSRAGRLQAALLRSESRRFRPSGPIQTGIFPFQLASGCVILPGATKLFRMTALTTYSPCPPSFSDLLESHSRFITSMGKQVQMGRRLQCERIDFGAIKLMGRNLTRASLPMCKLSCADLRESSFAEAEMMACDLSAADLTSANFIKADLRGADLSRAVLTNTRFNDAQLGPYQSSQDLASQATRLHSARITGASFSGATLLEAAFDKANLQDTSFAYARLDNVSFRGADLRGANFAKTDLGAGMAEVIEAAGGKVARPMSVEHLAEAIAQHAEWIHSDGRRGSRAMLHGLNLAGGRFIGADLSGADLSEVNLAGADLSGAKLICTDLRNANLSRARLAEADFRGAMLDGAYGFMPSGSL</sequence>
<evidence type="ECO:0000313" key="2">
    <source>
        <dbReference type="Proteomes" id="UP000317496"/>
    </source>
</evidence>
<name>A0A516H1Q9_9PROT</name>
<proteinExistence type="predicted"/>
<evidence type="ECO:0000313" key="1">
    <source>
        <dbReference type="EMBL" id="QDO97685.1"/>
    </source>
</evidence>
<dbReference type="Proteomes" id="UP000317496">
    <property type="component" value="Chromosome"/>
</dbReference>
<dbReference type="EMBL" id="CP041636">
    <property type="protein sequence ID" value="QDO97685.1"/>
    <property type="molecule type" value="Genomic_DNA"/>
</dbReference>
<dbReference type="OrthoDB" id="7908941at2"/>
<reference evidence="1 2" key="1">
    <citation type="submission" date="2019-07" db="EMBL/GenBank/DDBJ databases">
        <title>Genome sequencing for Ferrovibrio sp. K5.</title>
        <authorList>
            <person name="Park S.-J."/>
        </authorList>
    </citation>
    <scope>NUCLEOTIDE SEQUENCE [LARGE SCALE GENOMIC DNA]</scope>
    <source>
        <strain evidence="1 2">K5</strain>
    </source>
</reference>
<dbReference type="PANTHER" id="PTHR14136:SF17">
    <property type="entry name" value="BTB_POZ DOMAIN-CONTAINING PROTEIN KCTD9"/>
    <property type="match status" value="1"/>
</dbReference>
<dbReference type="InterPro" id="IPR051082">
    <property type="entry name" value="Pentapeptide-BTB/POZ_domain"/>
</dbReference>
<accession>A0A516H1Q9</accession>
<keyword evidence="2" id="KW-1185">Reference proteome</keyword>
<gene>
    <name evidence="1" type="ORF">FNB15_10560</name>
</gene>
<dbReference type="Gene3D" id="2.160.20.80">
    <property type="entry name" value="E3 ubiquitin-protein ligase SopA"/>
    <property type="match status" value="2"/>
</dbReference>
<dbReference type="Pfam" id="PF00805">
    <property type="entry name" value="Pentapeptide"/>
    <property type="match status" value="3"/>
</dbReference>
<dbReference type="KEGG" id="fer:FNB15_10560"/>
<protein>
    <submittedName>
        <fullName evidence="1">Pentapeptide repeat-containing protein</fullName>
    </submittedName>
</protein>